<proteinExistence type="predicted"/>
<dbReference type="EMBL" id="CAFZ01000037">
    <property type="protein sequence ID" value="CCA68675.1"/>
    <property type="molecule type" value="Genomic_DNA"/>
</dbReference>
<dbReference type="AlphaFoldDB" id="G4TBF9"/>
<name>G4TBF9_SERID</name>
<protein>
    <submittedName>
        <fullName evidence="2">Uncharacterized protein</fullName>
    </submittedName>
</protein>
<evidence type="ECO:0000313" key="2">
    <source>
        <dbReference type="EMBL" id="CCA68675.1"/>
    </source>
</evidence>
<sequence>MQSLLSSHLSRLEIDVGALDSKVDSLGHEIHQIEANLTPVEECTRVIEESMKKAIDILRDPKRPSDAPQATSTRLHDTASAMGASTGSSTAVATDAHFGGVVSRNAAPLRQPKRRKIEAGVTETSTSLYSTHVLASPLSSELSELTELEQEDSKPLNGATLWSIETVASSVTEVNPDTCESRA</sequence>
<reference evidence="2 3" key="1">
    <citation type="journal article" date="2011" name="PLoS Pathog.">
        <title>Endophytic Life Strategies Decoded by Genome and Transcriptome Analyses of the Mutualistic Root Symbiont Piriformospora indica.</title>
        <authorList>
            <person name="Zuccaro A."/>
            <person name="Lahrmann U."/>
            <person name="Guldener U."/>
            <person name="Langen G."/>
            <person name="Pfiffi S."/>
            <person name="Biedenkopf D."/>
            <person name="Wong P."/>
            <person name="Samans B."/>
            <person name="Grimm C."/>
            <person name="Basiewicz M."/>
            <person name="Murat C."/>
            <person name="Martin F."/>
            <person name="Kogel K.H."/>
        </authorList>
    </citation>
    <scope>NUCLEOTIDE SEQUENCE [LARGE SCALE GENOMIC DNA]</scope>
    <source>
        <strain evidence="2 3">DSM 11827</strain>
    </source>
</reference>
<accession>G4TBF9</accession>
<comment type="caution">
    <text evidence="2">The sequence shown here is derived from an EMBL/GenBank/DDBJ whole genome shotgun (WGS) entry which is preliminary data.</text>
</comment>
<evidence type="ECO:0000313" key="3">
    <source>
        <dbReference type="Proteomes" id="UP000007148"/>
    </source>
</evidence>
<keyword evidence="3" id="KW-1185">Reference proteome</keyword>
<dbReference type="HOGENOM" id="CLU_1475702_0_0_1"/>
<dbReference type="Proteomes" id="UP000007148">
    <property type="component" value="Unassembled WGS sequence"/>
</dbReference>
<organism evidence="2 3">
    <name type="scientific">Serendipita indica (strain DSM 11827)</name>
    <name type="common">Root endophyte fungus</name>
    <name type="synonym">Piriformospora indica</name>
    <dbReference type="NCBI Taxonomy" id="1109443"/>
    <lineage>
        <taxon>Eukaryota</taxon>
        <taxon>Fungi</taxon>
        <taxon>Dikarya</taxon>
        <taxon>Basidiomycota</taxon>
        <taxon>Agaricomycotina</taxon>
        <taxon>Agaricomycetes</taxon>
        <taxon>Sebacinales</taxon>
        <taxon>Serendipitaceae</taxon>
        <taxon>Serendipita</taxon>
    </lineage>
</organism>
<feature type="compositionally biased region" description="Low complexity" evidence="1">
    <location>
        <begin position="78"/>
        <end position="88"/>
    </location>
</feature>
<evidence type="ECO:0000256" key="1">
    <source>
        <dbReference type="SAM" id="MobiDB-lite"/>
    </source>
</evidence>
<dbReference type="InParanoid" id="G4TBF9"/>
<gene>
    <name evidence="2" type="ORF">PIIN_02540</name>
</gene>
<feature type="region of interest" description="Disordered" evidence="1">
    <location>
        <begin position="60"/>
        <end position="88"/>
    </location>
</feature>